<evidence type="ECO:0000256" key="2">
    <source>
        <dbReference type="ARBA" id="ARBA00022723"/>
    </source>
</evidence>
<organism evidence="6 7">
    <name type="scientific">Candidatus Yanofskybacteria bacterium RIFCSPHIGHO2_01_FULL_41_53</name>
    <dbReference type="NCBI Taxonomy" id="1802663"/>
    <lineage>
        <taxon>Bacteria</taxon>
        <taxon>Candidatus Yanofskyibacteriota</taxon>
    </lineage>
</organism>
<gene>
    <name evidence="6" type="ORF">A2650_02115</name>
</gene>
<accession>A0A1F8EJ98</accession>
<evidence type="ECO:0000313" key="7">
    <source>
        <dbReference type="Proteomes" id="UP000177117"/>
    </source>
</evidence>
<evidence type="ECO:0000256" key="1">
    <source>
        <dbReference type="ARBA" id="ARBA00001946"/>
    </source>
</evidence>
<dbReference type="PANTHER" id="PTHR31609">
    <property type="entry name" value="YDJC DEACETYLASE FAMILY MEMBER"/>
    <property type="match status" value="1"/>
</dbReference>
<dbReference type="SUPFAM" id="SSF88713">
    <property type="entry name" value="Glycoside hydrolase/deacetylase"/>
    <property type="match status" value="2"/>
</dbReference>
<keyword evidence="2" id="KW-0479">Metal-binding</keyword>
<reference evidence="6 7" key="1">
    <citation type="journal article" date="2016" name="Nat. Commun.">
        <title>Thousands of microbial genomes shed light on interconnected biogeochemical processes in an aquifer system.</title>
        <authorList>
            <person name="Anantharaman K."/>
            <person name="Brown C.T."/>
            <person name="Hug L.A."/>
            <person name="Sharon I."/>
            <person name="Castelle C.J."/>
            <person name="Probst A.J."/>
            <person name="Thomas B.C."/>
            <person name="Singh A."/>
            <person name="Wilkins M.J."/>
            <person name="Karaoz U."/>
            <person name="Brodie E.L."/>
            <person name="Williams K.H."/>
            <person name="Hubbard S.S."/>
            <person name="Banfield J.F."/>
        </authorList>
    </citation>
    <scope>NUCLEOTIDE SEQUENCE [LARGE SCALE GENOMIC DNA]</scope>
</reference>
<dbReference type="InterPro" id="IPR006879">
    <property type="entry name" value="YdjC-like"/>
</dbReference>
<keyword evidence="5" id="KW-0119">Carbohydrate metabolism</keyword>
<keyword evidence="3" id="KW-0378">Hydrolase</keyword>
<dbReference type="GO" id="GO:0005975">
    <property type="term" value="P:carbohydrate metabolic process"/>
    <property type="evidence" value="ECO:0007669"/>
    <property type="project" value="InterPro"/>
</dbReference>
<evidence type="ECO:0000256" key="3">
    <source>
        <dbReference type="ARBA" id="ARBA00022801"/>
    </source>
</evidence>
<comment type="cofactor">
    <cofactor evidence="1">
        <name>Mg(2+)</name>
        <dbReference type="ChEBI" id="CHEBI:18420"/>
    </cofactor>
</comment>
<evidence type="ECO:0008006" key="8">
    <source>
        <dbReference type="Google" id="ProtNLM"/>
    </source>
</evidence>
<sequence length="289" mass="32520">MIVSRNLGIGNLRIIADDLGLNKSINDGIIFLLKGAKIDGASLMANGPAFDDAVHRCLEVELPNIGVHPVRSSLAEVQRTRALSASETSYGIHLVLVEERPITQTVFPKNHRIFFIKYILGLISLKKVEAELRAQLNKCIQAGIKLSFINSHQHLHLLPGITEIVVKLAKERQIPYIRIVNEPFSFLGGKLFRKLQLLFLNFLSAIAKRKVRKAGLVCNDFSVGFVNAGNLSDRDIKSAKELLKKYPDKIIELGCHPGHENDELRKKYKNWGNYNWEEELTLLNESHAQ</sequence>
<dbReference type="Gene3D" id="3.20.20.370">
    <property type="entry name" value="Glycoside hydrolase/deacetylase"/>
    <property type="match status" value="1"/>
</dbReference>
<dbReference type="AlphaFoldDB" id="A0A1F8EJ98"/>
<dbReference type="Proteomes" id="UP000177117">
    <property type="component" value="Unassembled WGS sequence"/>
</dbReference>
<dbReference type="PANTHER" id="PTHR31609:SF1">
    <property type="entry name" value="CARBOHYDRATE DEACETYLASE"/>
    <property type="match status" value="1"/>
</dbReference>
<dbReference type="GO" id="GO:0016787">
    <property type="term" value="F:hydrolase activity"/>
    <property type="evidence" value="ECO:0007669"/>
    <property type="project" value="UniProtKB-KW"/>
</dbReference>
<keyword evidence="4" id="KW-0460">Magnesium</keyword>
<evidence type="ECO:0000256" key="4">
    <source>
        <dbReference type="ARBA" id="ARBA00022842"/>
    </source>
</evidence>
<protein>
    <recommendedName>
        <fullName evidence="8">ChbG/HpnK family deacetylase</fullName>
    </recommendedName>
</protein>
<evidence type="ECO:0000313" key="6">
    <source>
        <dbReference type="EMBL" id="OGN00914.1"/>
    </source>
</evidence>
<dbReference type="GO" id="GO:0019213">
    <property type="term" value="F:deacetylase activity"/>
    <property type="evidence" value="ECO:0007669"/>
    <property type="project" value="TreeGrafter"/>
</dbReference>
<dbReference type="EMBL" id="MGJD01000013">
    <property type="protein sequence ID" value="OGN00914.1"/>
    <property type="molecule type" value="Genomic_DNA"/>
</dbReference>
<comment type="caution">
    <text evidence="6">The sequence shown here is derived from an EMBL/GenBank/DDBJ whole genome shotgun (WGS) entry which is preliminary data.</text>
</comment>
<evidence type="ECO:0000256" key="5">
    <source>
        <dbReference type="ARBA" id="ARBA00023277"/>
    </source>
</evidence>
<dbReference type="GO" id="GO:0046872">
    <property type="term" value="F:metal ion binding"/>
    <property type="evidence" value="ECO:0007669"/>
    <property type="project" value="UniProtKB-KW"/>
</dbReference>
<dbReference type="InterPro" id="IPR011330">
    <property type="entry name" value="Glyco_hydro/deAcase_b/a-brl"/>
</dbReference>
<name>A0A1F8EJ98_9BACT</name>
<proteinExistence type="predicted"/>
<dbReference type="Pfam" id="PF04794">
    <property type="entry name" value="YdjC"/>
    <property type="match status" value="1"/>
</dbReference>